<protein>
    <submittedName>
        <fullName evidence="3">SDR family oxidoreductase</fullName>
    </submittedName>
</protein>
<reference evidence="3 4" key="1">
    <citation type="submission" date="2019-06" db="EMBL/GenBank/DDBJ databases">
        <title>Genome sequence of Litorilinea aerophila BAA-2444.</title>
        <authorList>
            <person name="Maclea K.S."/>
            <person name="Maurais E.G."/>
            <person name="Iannazzi L.C."/>
        </authorList>
    </citation>
    <scope>NUCLEOTIDE SEQUENCE [LARGE SCALE GENOMIC DNA]</scope>
    <source>
        <strain evidence="3 4">ATCC BAA-2444</strain>
    </source>
</reference>
<dbReference type="InterPro" id="IPR001509">
    <property type="entry name" value="Epimerase_deHydtase"/>
</dbReference>
<dbReference type="CDD" id="cd05265">
    <property type="entry name" value="SDR_a1"/>
    <property type="match status" value="1"/>
</dbReference>
<dbReference type="SUPFAM" id="SSF51735">
    <property type="entry name" value="NAD(P)-binding Rossmann-fold domains"/>
    <property type="match status" value="1"/>
</dbReference>
<feature type="domain" description="NAD-dependent epimerase/dehydratase" evidence="2">
    <location>
        <begin position="4"/>
        <end position="214"/>
    </location>
</feature>
<dbReference type="PANTHER" id="PTHR43000">
    <property type="entry name" value="DTDP-D-GLUCOSE 4,6-DEHYDRATASE-RELATED"/>
    <property type="match status" value="1"/>
</dbReference>
<evidence type="ECO:0000313" key="3">
    <source>
        <dbReference type="EMBL" id="TQE96996.1"/>
    </source>
</evidence>
<name>A0A540VJU8_9CHLR</name>
<dbReference type="Pfam" id="PF01370">
    <property type="entry name" value="Epimerase"/>
    <property type="match status" value="1"/>
</dbReference>
<proteinExistence type="inferred from homology"/>
<gene>
    <name evidence="3" type="ORF">FKZ61_04990</name>
</gene>
<dbReference type="AlphaFoldDB" id="A0A540VJU8"/>
<comment type="caution">
    <text evidence="3">The sequence shown here is derived from an EMBL/GenBank/DDBJ whole genome shotgun (WGS) entry which is preliminary data.</text>
</comment>
<sequence>MKVLFIGGTGKISSACAQLAVERGIELYFLNRGQTSERPVPAGVQVLHGDIRDIQSARQALAGHTFDVVVNWIAFTPEHIETDLALFGGQVGQYIFISSASAYQKPLSQLPITESTPLANPYWLYSRNKIACEERLMRAYREDGFPFTVVRPSHTYDKTMLPFTGGYTVIDRMRKGKKVIVHGDGTSLWVMTHHRDFAKGFVPLLGNPHALGETFHITSDELLTWNQIYEICARAAGVEHPQLVHVPSELIAAYDANWGAGLLGDKAHSVIFDNSKIKRIAPDFACTIPFAQGAREILAWYDADPARQVVDPRLDALMDQIIQAYERAWPGQE</sequence>
<dbReference type="OrthoDB" id="9776016at2"/>
<evidence type="ECO:0000259" key="2">
    <source>
        <dbReference type="Pfam" id="PF01370"/>
    </source>
</evidence>
<evidence type="ECO:0000256" key="1">
    <source>
        <dbReference type="ARBA" id="ARBA00007637"/>
    </source>
</evidence>
<dbReference type="EMBL" id="VIGC01000005">
    <property type="protein sequence ID" value="TQE96996.1"/>
    <property type="molecule type" value="Genomic_DNA"/>
</dbReference>
<evidence type="ECO:0000313" key="4">
    <source>
        <dbReference type="Proteomes" id="UP000317371"/>
    </source>
</evidence>
<accession>A0A540VJU8</accession>
<dbReference type="InParanoid" id="A0A540VJU8"/>
<dbReference type="RefSeq" id="WP_141608981.1">
    <property type="nucleotide sequence ID" value="NZ_VIGC02000005.1"/>
</dbReference>
<dbReference type="InterPro" id="IPR036291">
    <property type="entry name" value="NAD(P)-bd_dom_sf"/>
</dbReference>
<dbReference type="Proteomes" id="UP000317371">
    <property type="component" value="Unassembled WGS sequence"/>
</dbReference>
<dbReference type="Gene3D" id="3.40.50.720">
    <property type="entry name" value="NAD(P)-binding Rossmann-like Domain"/>
    <property type="match status" value="1"/>
</dbReference>
<organism evidence="3 4">
    <name type="scientific">Litorilinea aerophila</name>
    <dbReference type="NCBI Taxonomy" id="1204385"/>
    <lineage>
        <taxon>Bacteria</taxon>
        <taxon>Bacillati</taxon>
        <taxon>Chloroflexota</taxon>
        <taxon>Caldilineae</taxon>
        <taxon>Caldilineales</taxon>
        <taxon>Caldilineaceae</taxon>
        <taxon>Litorilinea</taxon>
    </lineage>
</organism>
<keyword evidence="4" id="KW-1185">Reference proteome</keyword>
<comment type="similarity">
    <text evidence="1">Belongs to the NAD(P)-dependent epimerase/dehydratase family.</text>
</comment>